<proteinExistence type="predicted"/>
<reference evidence="1" key="1">
    <citation type="journal article" date="2014" name="BMC Genomics">
        <title>Characterizing the developmental transcriptome of the oriental fruit fly, Bactrocera dorsalis (Diptera: Tephritidae) through comparative genomic analysis with Drosophila melanogaster utilizing modENCODE datasets.</title>
        <authorList>
            <person name="Geib S.M."/>
            <person name="Calla B."/>
            <person name="Hall B."/>
            <person name="Hou S."/>
            <person name="Manoukis N.C."/>
        </authorList>
    </citation>
    <scope>NUCLEOTIDE SEQUENCE</scope>
    <source>
        <strain evidence="1">Punador</strain>
    </source>
</reference>
<evidence type="ECO:0000313" key="1">
    <source>
        <dbReference type="EMBL" id="JAC55434.1"/>
    </source>
</evidence>
<dbReference type="EMBL" id="GAKP01003518">
    <property type="protein sequence ID" value="JAC55434.1"/>
    <property type="molecule type" value="Transcribed_RNA"/>
</dbReference>
<sequence length="156" mass="17858">PGPTAAATTASEQHFNAATSYHWWINVPGSQMQANIFICVKIKRKWTAMSGNFYCENCSIARREFICTQNSRHCSKNNYSQKLPVAHCNENHLLLLLTQTQMQLLRRHHCHSHFSLSLYVGATPLRQQSVQKPHTKQQQQQLTTIKTIAKVKGKEQ</sequence>
<feature type="non-terminal residue" evidence="1">
    <location>
        <position position="1"/>
    </location>
</feature>
<name>A0A034WLA3_BACDO</name>
<dbReference type="AlphaFoldDB" id="A0A034WLA3"/>
<accession>A0A034WLA3</accession>
<protein>
    <submittedName>
        <fullName evidence="1">Uncharacterized protein</fullName>
    </submittedName>
</protein>
<organism evidence="1">
    <name type="scientific">Bactrocera dorsalis</name>
    <name type="common">Oriental fruit fly</name>
    <name type="synonym">Dacus dorsalis</name>
    <dbReference type="NCBI Taxonomy" id="27457"/>
    <lineage>
        <taxon>Eukaryota</taxon>
        <taxon>Metazoa</taxon>
        <taxon>Ecdysozoa</taxon>
        <taxon>Arthropoda</taxon>
        <taxon>Hexapoda</taxon>
        <taxon>Insecta</taxon>
        <taxon>Pterygota</taxon>
        <taxon>Neoptera</taxon>
        <taxon>Endopterygota</taxon>
        <taxon>Diptera</taxon>
        <taxon>Brachycera</taxon>
        <taxon>Muscomorpha</taxon>
        <taxon>Tephritoidea</taxon>
        <taxon>Tephritidae</taxon>
        <taxon>Bactrocera</taxon>
        <taxon>Bactrocera</taxon>
    </lineage>
</organism>